<sequence>MNLFGKVIGMSLYDGLKDEIVKKIIQGEYPIGGVLATEQELCEQTGLSRVTVRKALDELKREGLLEGVPRQGTLVRARKGGFSGNMDLIALVAAVHDPFFALFMEHFEQTADKNGSLMLFKQDYEGKALRSDKLFFRFIQKGIRNAVIWPQTDDIDFGLLMRLQTVGMNFVIFDQQFDTDVADIVCLDHYHAVYSLYEDMRSRFDGTIVFIGFEGLTLSSEVLREKAFMDASGGSGTILTIGWNTNVEAETALLLESLHLKADEPLGIICISGGIGLAVARHMQQRGLQHFPLATVDYLTEMSDYPMTAYEQPMIEMAEKVYQRLAAQNNEGRNWRAGRYLLRGRLVKCGFERNM</sequence>
<organism evidence="5 6">
    <name type="scientific">Paenibacillus spongiae</name>
    <dbReference type="NCBI Taxonomy" id="2909671"/>
    <lineage>
        <taxon>Bacteria</taxon>
        <taxon>Bacillati</taxon>
        <taxon>Bacillota</taxon>
        <taxon>Bacilli</taxon>
        <taxon>Bacillales</taxon>
        <taxon>Paenibacillaceae</taxon>
        <taxon>Paenibacillus</taxon>
    </lineage>
</organism>
<dbReference type="Gene3D" id="1.10.10.10">
    <property type="entry name" value="Winged helix-like DNA-binding domain superfamily/Winged helix DNA-binding domain"/>
    <property type="match status" value="1"/>
</dbReference>
<evidence type="ECO:0000313" key="6">
    <source>
        <dbReference type="Proteomes" id="UP001057877"/>
    </source>
</evidence>
<reference evidence="5" key="1">
    <citation type="submission" date="2022-01" db="EMBL/GenBank/DDBJ databases">
        <title>Paenibacillus spongiae sp. nov., isolated from marine sponge.</title>
        <authorList>
            <person name="Li Z."/>
            <person name="Zhang M."/>
        </authorList>
    </citation>
    <scope>NUCLEOTIDE SEQUENCE</scope>
    <source>
        <strain evidence="5">PHS-Z3</strain>
    </source>
</reference>
<evidence type="ECO:0000256" key="3">
    <source>
        <dbReference type="ARBA" id="ARBA00023163"/>
    </source>
</evidence>
<protein>
    <submittedName>
        <fullName evidence="5">GntR family transcriptional regulator</fullName>
    </submittedName>
</protein>
<dbReference type="PRINTS" id="PR00035">
    <property type="entry name" value="HTHGNTR"/>
</dbReference>
<keyword evidence="2" id="KW-0238">DNA-binding</keyword>
<dbReference type="Proteomes" id="UP001057877">
    <property type="component" value="Chromosome"/>
</dbReference>
<dbReference type="CDD" id="cd07377">
    <property type="entry name" value="WHTH_GntR"/>
    <property type="match status" value="1"/>
</dbReference>
<dbReference type="InterPro" id="IPR036388">
    <property type="entry name" value="WH-like_DNA-bd_sf"/>
</dbReference>
<keyword evidence="1" id="KW-0805">Transcription regulation</keyword>
<dbReference type="EMBL" id="CP091430">
    <property type="protein sequence ID" value="UVI33070.1"/>
    <property type="molecule type" value="Genomic_DNA"/>
</dbReference>
<dbReference type="RefSeq" id="WP_258389123.1">
    <property type="nucleotide sequence ID" value="NZ_CP091430.1"/>
</dbReference>
<dbReference type="PANTHER" id="PTHR44846:SF1">
    <property type="entry name" value="MANNOSYL-D-GLYCERATE TRANSPORT_METABOLISM SYSTEM REPRESSOR MNGR-RELATED"/>
    <property type="match status" value="1"/>
</dbReference>
<feature type="domain" description="HTH gntR-type" evidence="4">
    <location>
        <begin position="10"/>
        <end position="78"/>
    </location>
</feature>
<dbReference type="SUPFAM" id="SSF46785">
    <property type="entry name" value="Winged helix' DNA-binding domain"/>
    <property type="match status" value="1"/>
</dbReference>
<dbReference type="InterPro" id="IPR036390">
    <property type="entry name" value="WH_DNA-bd_sf"/>
</dbReference>
<dbReference type="Pfam" id="PF00392">
    <property type="entry name" value="GntR"/>
    <property type="match status" value="1"/>
</dbReference>
<evidence type="ECO:0000256" key="2">
    <source>
        <dbReference type="ARBA" id="ARBA00023125"/>
    </source>
</evidence>
<dbReference type="InterPro" id="IPR050679">
    <property type="entry name" value="Bact_HTH_transcr_reg"/>
</dbReference>
<dbReference type="SMART" id="SM00345">
    <property type="entry name" value="HTH_GNTR"/>
    <property type="match status" value="1"/>
</dbReference>
<evidence type="ECO:0000313" key="5">
    <source>
        <dbReference type="EMBL" id="UVI33070.1"/>
    </source>
</evidence>
<gene>
    <name evidence="5" type="ORF">L1F29_15055</name>
</gene>
<name>A0ABY5SK66_9BACL</name>
<dbReference type="PANTHER" id="PTHR44846">
    <property type="entry name" value="MANNOSYL-D-GLYCERATE TRANSPORT/METABOLISM SYSTEM REPRESSOR MNGR-RELATED"/>
    <property type="match status" value="1"/>
</dbReference>
<dbReference type="InterPro" id="IPR028082">
    <property type="entry name" value="Peripla_BP_I"/>
</dbReference>
<keyword evidence="3" id="KW-0804">Transcription</keyword>
<dbReference type="PROSITE" id="PS50949">
    <property type="entry name" value="HTH_GNTR"/>
    <property type="match status" value="1"/>
</dbReference>
<dbReference type="InterPro" id="IPR000524">
    <property type="entry name" value="Tscrpt_reg_HTH_GntR"/>
</dbReference>
<dbReference type="SUPFAM" id="SSF53822">
    <property type="entry name" value="Periplasmic binding protein-like I"/>
    <property type="match status" value="1"/>
</dbReference>
<proteinExistence type="predicted"/>
<accession>A0ABY5SK66</accession>
<keyword evidence="6" id="KW-1185">Reference proteome</keyword>
<evidence type="ECO:0000259" key="4">
    <source>
        <dbReference type="PROSITE" id="PS50949"/>
    </source>
</evidence>
<dbReference type="Gene3D" id="3.40.50.2300">
    <property type="match status" value="2"/>
</dbReference>
<evidence type="ECO:0000256" key="1">
    <source>
        <dbReference type="ARBA" id="ARBA00023015"/>
    </source>
</evidence>